<dbReference type="PANTHER" id="PTHR42783">
    <property type="entry name" value="GLUTAMATE SYNTHASE [NADPH] SMALL CHAIN"/>
    <property type="match status" value="1"/>
</dbReference>
<dbReference type="EMBL" id="MDJD01000007">
    <property type="protein sequence ID" value="OEK09215.1"/>
    <property type="molecule type" value="Genomic_DNA"/>
</dbReference>
<evidence type="ECO:0000313" key="3">
    <source>
        <dbReference type="Proteomes" id="UP000095713"/>
    </source>
</evidence>
<comment type="caution">
    <text evidence="2">The sequence shown here is derived from an EMBL/GenBank/DDBJ whole genome shotgun (WGS) entry which is preliminary data.</text>
</comment>
<gene>
    <name evidence="2" type="ORF">A8C32_10825</name>
</gene>
<reference evidence="2 3" key="1">
    <citation type="submission" date="2016-05" db="EMBL/GenBank/DDBJ databases">
        <title>Draft Genome Sequence of Algibacter sp. Strain SK-16 Isolated from the Surface Water of Aburatsubo Inlet.</title>
        <authorList>
            <person name="Wong S.-K."/>
            <person name="Yoshizawa S."/>
            <person name="Nakajima Y."/>
            <person name="Ogura Y."/>
            <person name="Tetsuya H."/>
            <person name="Hamasaki K."/>
        </authorList>
    </citation>
    <scope>NUCLEOTIDE SEQUENCE [LARGE SCALE GENOMIC DNA]</scope>
    <source>
        <strain evidence="2 3">SK-16</strain>
    </source>
</reference>
<dbReference type="PANTHER" id="PTHR42783:SF3">
    <property type="entry name" value="GLUTAMATE SYNTHASE [NADPH] SMALL CHAIN-RELATED"/>
    <property type="match status" value="1"/>
</dbReference>
<dbReference type="Proteomes" id="UP000095713">
    <property type="component" value="Unassembled WGS sequence"/>
</dbReference>
<dbReference type="CDD" id="cd10551">
    <property type="entry name" value="PsrB"/>
    <property type="match status" value="1"/>
</dbReference>
<feature type="domain" description="4Fe-4S ferredoxin-type" evidence="1">
    <location>
        <begin position="772"/>
        <end position="802"/>
    </location>
</feature>
<dbReference type="InterPro" id="IPR017896">
    <property type="entry name" value="4Fe4S_Fe-S-bd"/>
</dbReference>
<feature type="domain" description="4Fe-4S ferredoxin-type" evidence="1">
    <location>
        <begin position="859"/>
        <end position="890"/>
    </location>
</feature>
<proteinExistence type="predicted"/>
<dbReference type="InterPro" id="IPR030948">
    <property type="entry name" value="TAT_var_transloc_signal_dom"/>
</dbReference>
<dbReference type="Gene3D" id="3.40.50.740">
    <property type="match status" value="1"/>
</dbReference>
<evidence type="ECO:0000259" key="1">
    <source>
        <dbReference type="PROSITE" id="PS51379"/>
    </source>
</evidence>
<dbReference type="RefSeq" id="WP_069828652.1">
    <property type="nucleotide sequence ID" value="NZ_MDJD01000007.1"/>
</dbReference>
<dbReference type="SUPFAM" id="SSF54862">
    <property type="entry name" value="4Fe-4S ferredoxins"/>
    <property type="match status" value="1"/>
</dbReference>
<dbReference type="Gene3D" id="3.30.70.20">
    <property type="match status" value="2"/>
</dbReference>
<dbReference type="STRING" id="1849968.A8C32_10825"/>
<feature type="domain" description="4Fe-4S ferredoxin-type" evidence="1">
    <location>
        <begin position="891"/>
        <end position="920"/>
    </location>
</feature>
<organism evidence="2 3">
    <name type="scientific">Flavivirga aquatica</name>
    <dbReference type="NCBI Taxonomy" id="1849968"/>
    <lineage>
        <taxon>Bacteria</taxon>
        <taxon>Pseudomonadati</taxon>
        <taxon>Bacteroidota</taxon>
        <taxon>Flavobacteriia</taxon>
        <taxon>Flavobacteriales</taxon>
        <taxon>Flavobacteriaceae</taxon>
        <taxon>Flavivirga</taxon>
    </lineage>
</organism>
<dbReference type="Gene3D" id="3.30.2070.10">
    <property type="entry name" value="Formate dehydrogenase/DMSO reductase"/>
    <property type="match status" value="1"/>
</dbReference>
<sequence>MSSNKKYWKSVEELNENSSIVETLKQNEFVEEIPTDEFLGDKDTLEATSTTRRDFLKYVGFSTAAASLAACEGPVKKSIPYVVQPTEIIPGVANYYATTIANGFDFASVLVKTREGRPIKIENNTLAATSGSANARVNASVLGLYDSLRLQSPRKQGESLSWNAFDSETNQKLTDIAATNKPIVLLTQTFASPSTSKLIAEFTEKYGNVRHVVYDAVSESAALDAYQAKYGERALANYDFSKALSIVSVGADFLGDWQGGGFDSGYSKNKVPVYGKMSRHIQFESNMSLTGANADKRVPLKPSEQKLVLAKLYSLVTGVSVSTGKLPEHIEKAVEKAATQLNKAGSSGVVVTGIQDVNAQTVVLEINEALASKAFDKATPIKTRQGNDKAVRQLITDMKAGRIGAIIMSGVNPVYTLANASDFLEGLKKTDLSITFSMKEDETSSESQYIAAAPHYLESWGDVELKKGHYALTQPTIRPLFDTRQFQEALLKWTGNDVSYHDYIKEAWGTDILGGSSFNKALHDGVYVGSILTEIASVDSEEIEEKTEEPTQVVSGDAARALAASGKSIGSLELTLYTKVGMGDGQQANNPWLQEFPDPITRASWDNYLTISKADADALGLMNKHVATGALNGSYANVTVNGVTIKAPVMIQPGQAKGSVGLALGYGKTKGLKTEMQTGVNAYALYQNFNSVQKVTVEAVSGEHEFASVQLHNTLMGRGDIIKETTLEVFNTKDKKYWNAIPVVSLNHEETPVTSPEVDLWDEFDRSIGHHFNLSIDLNSCTGCGACVIACHAENNVPVVGKEEVRRSRDMHWLRIDRYYSSDETFEEDNSKKEGFSGLFGDNGSLGGFGEMENASDNPQVAFQPVMCQHCNHAPCETVCPVAATSHGRQGQNHMAYNRCVGTRYCANNCPYKVRRFNWFLYNGNDEFDYHMNDDLGRMVLNPDVVVRSRGVMEKCSMCIQMTQKTILDAKRDGRVIKDGEFQTACSAACSSGAMTFGDINDKESQVAKLKEDNRMYHLLEHVGTKPNVMYQTKVRNTTEA</sequence>
<accession>A0A1E5TCW8</accession>
<name>A0A1E5TCW8_9FLAO</name>
<dbReference type="NCBIfam" id="TIGR04519">
    <property type="entry name" value="MoCo_extend_TAT"/>
    <property type="match status" value="1"/>
</dbReference>
<keyword evidence="3" id="KW-1185">Reference proteome</keyword>
<dbReference type="Pfam" id="PF13247">
    <property type="entry name" value="Fer4_11"/>
    <property type="match status" value="1"/>
</dbReference>
<dbReference type="OrthoDB" id="9779457at2"/>
<dbReference type="PROSITE" id="PS51379">
    <property type="entry name" value="4FE4S_FER_2"/>
    <property type="match status" value="3"/>
</dbReference>
<dbReference type="SUPFAM" id="SSF53706">
    <property type="entry name" value="Formate dehydrogenase/DMSO reductase, domains 1-3"/>
    <property type="match status" value="1"/>
</dbReference>
<protein>
    <submittedName>
        <fullName evidence="2">Quinol:cytochrome C oxidoreductase</fullName>
    </submittedName>
</protein>
<dbReference type="AlphaFoldDB" id="A0A1E5TCW8"/>
<evidence type="ECO:0000313" key="2">
    <source>
        <dbReference type="EMBL" id="OEK09215.1"/>
    </source>
</evidence>